<evidence type="ECO:0000313" key="3">
    <source>
        <dbReference type="EMBL" id="KIJ07456.1"/>
    </source>
</evidence>
<gene>
    <name evidence="3" type="ORF">PAXINDRAFT_102954</name>
</gene>
<feature type="transmembrane region" description="Helical" evidence="2">
    <location>
        <begin position="117"/>
        <end position="136"/>
    </location>
</feature>
<keyword evidence="4" id="KW-1185">Reference proteome</keyword>
<feature type="transmembrane region" description="Helical" evidence="2">
    <location>
        <begin position="143"/>
        <end position="167"/>
    </location>
</feature>
<feature type="region of interest" description="Disordered" evidence="1">
    <location>
        <begin position="288"/>
        <end position="320"/>
    </location>
</feature>
<reference evidence="4" key="2">
    <citation type="submission" date="2015-01" db="EMBL/GenBank/DDBJ databases">
        <title>Evolutionary Origins and Diversification of the Mycorrhizal Mutualists.</title>
        <authorList>
            <consortium name="DOE Joint Genome Institute"/>
            <consortium name="Mycorrhizal Genomics Consortium"/>
            <person name="Kohler A."/>
            <person name="Kuo A."/>
            <person name="Nagy L.G."/>
            <person name="Floudas D."/>
            <person name="Copeland A."/>
            <person name="Barry K.W."/>
            <person name="Cichocki N."/>
            <person name="Veneault-Fourrey C."/>
            <person name="LaButti K."/>
            <person name="Lindquist E.A."/>
            <person name="Lipzen A."/>
            <person name="Lundell T."/>
            <person name="Morin E."/>
            <person name="Murat C."/>
            <person name="Riley R."/>
            <person name="Ohm R."/>
            <person name="Sun H."/>
            <person name="Tunlid A."/>
            <person name="Henrissat B."/>
            <person name="Grigoriev I.V."/>
            <person name="Hibbett D.S."/>
            <person name="Martin F."/>
        </authorList>
    </citation>
    <scope>NUCLEOTIDE SEQUENCE [LARGE SCALE GENOMIC DNA]</scope>
    <source>
        <strain evidence="4">ATCC 200175</strain>
    </source>
</reference>
<feature type="transmembrane region" description="Helical" evidence="2">
    <location>
        <begin position="229"/>
        <end position="250"/>
    </location>
</feature>
<evidence type="ECO:0000256" key="2">
    <source>
        <dbReference type="SAM" id="Phobius"/>
    </source>
</evidence>
<name>A0A0C9TJD7_PAXIN</name>
<evidence type="ECO:0000313" key="4">
    <source>
        <dbReference type="Proteomes" id="UP000053647"/>
    </source>
</evidence>
<feature type="transmembrane region" description="Helical" evidence="2">
    <location>
        <begin position="256"/>
        <end position="280"/>
    </location>
</feature>
<keyword evidence="2" id="KW-0812">Transmembrane</keyword>
<dbReference type="Proteomes" id="UP000053647">
    <property type="component" value="Unassembled WGS sequence"/>
</dbReference>
<reference evidence="3 4" key="1">
    <citation type="submission" date="2014-06" db="EMBL/GenBank/DDBJ databases">
        <authorList>
            <consortium name="DOE Joint Genome Institute"/>
            <person name="Kuo A."/>
            <person name="Kohler A."/>
            <person name="Nagy L.G."/>
            <person name="Floudas D."/>
            <person name="Copeland A."/>
            <person name="Barry K.W."/>
            <person name="Cichocki N."/>
            <person name="Veneault-Fourrey C."/>
            <person name="LaButti K."/>
            <person name="Lindquist E.A."/>
            <person name="Lipzen A."/>
            <person name="Lundell T."/>
            <person name="Morin E."/>
            <person name="Murat C."/>
            <person name="Sun H."/>
            <person name="Tunlid A."/>
            <person name="Henrissat B."/>
            <person name="Grigoriev I.V."/>
            <person name="Hibbett D.S."/>
            <person name="Martin F."/>
            <person name="Nordberg H.P."/>
            <person name="Cantor M.N."/>
            <person name="Hua S.X."/>
        </authorList>
    </citation>
    <scope>NUCLEOTIDE SEQUENCE [LARGE SCALE GENOMIC DNA]</scope>
    <source>
        <strain evidence="3 4">ATCC 200175</strain>
    </source>
</reference>
<dbReference type="OrthoDB" id="3354175at2759"/>
<dbReference type="EMBL" id="KN819885">
    <property type="protein sequence ID" value="KIJ07456.1"/>
    <property type="molecule type" value="Genomic_DNA"/>
</dbReference>
<organism evidence="3 4">
    <name type="scientific">Paxillus involutus ATCC 200175</name>
    <dbReference type="NCBI Taxonomy" id="664439"/>
    <lineage>
        <taxon>Eukaryota</taxon>
        <taxon>Fungi</taxon>
        <taxon>Dikarya</taxon>
        <taxon>Basidiomycota</taxon>
        <taxon>Agaricomycotina</taxon>
        <taxon>Agaricomycetes</taxon>
        <taxon>Agaricomycetidae</taxon>
        <taxon>Boletales</taxon>
        <taxon>Paxilineae</taxon>
        <taxon>Paxillaceae</taxon>
        <taxon>Paxillus</taxon>
    </lineage>
</organism>
<feature type="transmembrane region" description="Helical" evidence="2">
    <location>
        <begin position="187"/>
        <end position="208"/>
    </location>
</feature>
<proteinExistence type="predicted"/>
<keyword evidence="2" id="KW-1133">Transmembrane helix</keyword>
<feature type="transmembrane region" description="Helical" evidence="2">
    <location>
        <begin position="64"/>
        <end position="85"/>
    </location>
</feature>
<sequence>MGSGVGLAFGERRSRGNYFVILRHREIAELDPSKDPSGVLGVYVMVFTQCMQVLRRRQSRPSDYLVGTAVSLFVLVTAHLVVDIIRNMDAFTADMGIPNYPITYYNVFDTWQNVLKSSLYVTVTIVSDAFIMYRCFIVWGRSYFVIIVPFLLLLADIAIGIFWVYTLSLVVPGENVFADALSVRVKAFYAITLTMNVMCTTLLAFKIWRIQRNVAPFARGNEDLSRIMVIVIESGSVYSALLIVMIATYASASPAMFIFLNSLSPIIGIVFSSVIVRVGLGLSAGDSHRANASHPPGARHRLTARGSVRPTSSDISSASNIAPYPDSGGVQVSLQKTVHTDIDEFPIDGEGDSTVDYKNTAFHVV</sequence>
<keyword evidence="2" id="KW-0472">Membrane</keyword>
<accession>A0A0C9TJD7</accession>
<feature type="compositionally biased region" description="Polar residues" evidence="1">
    <location>
        <begin position="309"/>
        <end position="320"/>
    </location>
</feature>
<protein>
    <submittedName>
        <fullName evidence="3">Uncharacterized protein</fullName>
    </submittedName>
</protein>
<dbReference type="AlphaFoldDB" id="A0A0C9TJD7"/>
<dbReference type="HOGENOM" id="CLU_044614_2_2_1"/>
<evidence type="ECO:0000256" key="1">
    <source>
        <dbReference type="SAM" id="MobiDB-lite"/>
    </source>
</evidence>